<dbReference type="GO" id="GO:0008033">
    <property type="term" value="P:tRNA processing"/>
    <property type="evidence" value="ECO:0007669"/>
    <property type="project" value="UniProtKB-KW"/>
</dbReference>
<dbReference type="GeneID" id="39730922"/>
<evidence type="ECO:0000256" key="3">
    <source>
        <dbReference type="ARBA" id="ARBA00022833"/>
    </source>
</evidence>
<keyword evidence="2" id="KW-0479">Metal-binding</keyword>
<reference evidence="6" key="1">
    <citation type="submission" date="2015-04" db="EMBL/GenBank/DDBJ databases">
        <authorList>
            <consortium name="Pathogen Informatics"/>
        </authorList>
    </citation>
    <scope>NUCLEOTIDE SEQUENCE [LARGE SCALE GENOMIC DNA]</scope>
    <source>
        <strain evidence="6">8A</strain>
    </source>
</reference>
<dbReference type="GO" id="GO:0005655">
    <property type="term" value="C:nucleolar ribonuclease P complex"/>
    <property type="evidence" value="ECO:0007669"/>
    <property type="project" value="TreeGrafter"/>
</dbReference>
<evidence type="ECO:0000256" key="2">
    <source>
        <dbReference type="ARBA" id="ARBA00022723"/>
    </source>
</evidence>
<keyword evidence="7" id="KW-1185">Reference proteome</keyword>
<dbReference type="PANTHER" id="PTHR14742">
    <property type="entry name" value="RIBONUCLEASE P SUBUNIT P21"/>
    <property type="match status" value="1"/>
</dbReference>
<dbReference type="Gene3D" id="6.20.50.20">
    <property type="match status" value="1"/>
</dbReference>
<dbReference type="GO" id="GO:0046872">
    <property type="term" value="F:metal ion binding"/>
    <property type="evidence" value="ECO:0007669"/>
    <property type="project" value="UniProtKB-KW"/>
</dbReference>
<dbReference type="Pfam" id="PF04032">
    <property type="entry name" value="Rpr2"/>
    <property type="match status" value="1"/>
</dbReference>
<feature type="region of interest" description="Disordered" evidence="5">
    <location>
        <begin position="102"/>
        <end position="121"/>
    </location>
</feature>
<dbReference type="VEuPathDB" id="PlasmoDB:PGAL8A_00239400"/>
<dbReference type="EC" id="3.1.26.5" evidence="6"/>
<dbReference type="GO" id="GO:0004526">
    <property type="term" value="F:ribonuclease P activity"/>
    <property type="evidence" value="ECO:0007669"/>
    <property type="project" value="UniProtKB-EC"/>
</dbReference>
<comment type="caution">
    <text evidence="6">The sequence shown here is derived from an EMBL/GenBank/DDBJ whole genome shotgun (WGS) entry which is preliminary data.</text>
</comment>
<evidence type="ECO:0000256" key="4">
    <source>
        <dbReference type="ARBA" id="ARBA00038402"/>
    </source>
</evidence>
<dbReference type="InterPro" id="IPR007175">
    <property type="entry name" value="Rpr2/Snm1/Rpp21"/>
</dbReference>
<evidence type="ECO:0000256" key="5">
    <source>
        <dbReference type="SAM" id="MobiDB-lite"/>
    </source>
</evidence>
<name>A0A1J1GRA7_PLAGA</name>
<keyword evidence="6" id="KW-0378">Hydrolase</keyword>
<evidence type="ECO:0000313" key="7">
    <source>
        <dbReference type="Proteomes" id="UP000220797"/>
    </source>
</evidence>
<dbReference type="EMBL" id="CVMV01000032">
    <property type="protein sequence ID" value="CRG94997.1"/>
    <property type="molecule type" value="Genomic_DNA"/>
</dbReference>
<organism evidence="6 7">
    <name type="scientific">Plasmodium gallinaceum</name>
    <dbReference type="NCBI Taxonomy" id="5849"/>
    <lineage>
        <taxon>Eukaryota</taxon>
        <taxon>Sar</taxon>
        <taxon>Alveolata</taxon>
        <taxon>Apicomplexa</taxon>
        <taxon>Aconoidasida</taxon>
        <taxon>Haemosporida</taxon>
        <taxon>Plasmodiidae</taxon>
        <taxon>Plasmodium</taxon>
        <taxon>Plasmodium (Haemamoeba)</taxon>
    </lineage>
</organism>
<dbReference type="RefSeq" id="XP_028527810.1">
    <property type="nucleotide sequence ID" value="XM_028671127.1"/>
</dbReference>
<sequence length="266" mass="31927">MDNSKSEVKGINKNHLLKNQIKCNEIKRKLSDIYFYDEDPKNKLSSDSKIDINDKENKYERVKENNTFDNLLCEKKKFLETEKDLLKNKDIHEEMYINESCTNHSSRKKRKKKKKKSNNNTEIIKPTNQMIRINYLLQASFLMNKFNPNISREYIKTMRRFSNKFLIKYDKKFKKLFCKKCNSVLIPSVTCKVSVDPLNLQKKKIDKNEHIKDSIKKNNYFNIKSKDEYLVSYKCNYCQHNTKFVYDNNLITPQEKENFEENVHTI</sequence>
<dbReference type="AlphaFoldDB" id="A0A1J1GRA7"/>
<dbReference type="PANTHER" id="PTHR14742:SF0">
    <property type="entry name" value="RIBONUCLEASE P PROTEIN SUBUNIT P21"/>
    <property type="match status" value="1"/>
</dbReference>
<feature type="compositionally biased region" description="Basic residues" evidence="5">
    <location>
        <begin position="105"/>
        <end position="117"/>
    </location>
</feature>
<evidence type="ECO:0000256" key="1">
    <source>
        <dbReference type="ARBA" id="ARBA00022694"/>
    </source>
</evidence>
<comment type="similarity">
    <text evidence="4">Belongs to the eukaryotic/archaeal RNase P protein component 4 family.</text>
</comment>
<accession>A0A1J1GRA7</accession>
<proteinExistence type="inferred from homology"/>
<dbReference type="Proteomes" id="UP000220797">
    <property type="component" value="Unassembled WGS sequence"/>
</dbReference>
<dbReference type="OrthoDB" id="128536at2759"/>
<gene>
    <name evidence="6" type="primary">RPR2</name>
    <name evidence="6" type="ORF">PGAL8A_00239400</name>
</gene>
<evidence type="ECO:0000313" key="6">
    <source>
        <dbReference type="EMBL" id="CRG94997.1"/>
    </source>
</evidence>
<keyword evidence="3" id="KW-0862">Zinc</keyword>
<protein>
    <submittedName>
        <fullName evidence="6">Ribonuclease P protein subunit RPR2, putative</fullName>
        <ecNumber evidence="6">3.1.26.5</ecNumber>
    </submittedName>
</protein>
<keyword evidence="1" id="KW-0819">tRNA processing</keyword>